<evidence type="ECO:0000313" key="1">
    <source>
        <dbReference type="EMBL" id="AZA85950.1"/>
    </source>
</evidence>
<organism evidence="1 2">
    <name type="scientific">Chryseobacterium shandongense</name>
    <dbReference type="NCBI Taxonomy" id="1493872"/>
    <lineage>
        <taxon>Bacteria</taxon>
        <taxon>Pseudomonadati</taxon>
        <taxon>Bacteroidota</taxon>
        <taxon>Flavobacteriia</taxon>
        <taxon>Flavobacteriales</taxon>
        <taxon>Weeksellaceae</taxon>
        <taxon>Chryseobacterium group</taxon>
        <taxon>Chryseobacterium</taxon>
    </lineage>
</organism>
<gene>
    <name evidence="1" type="ORF">EG349_03675</name>
</gene>
<dbReference type="AlphaFoldDB" id="A0AAD0YB09"/>
<dbReference type="Gene3D" id="2.40.70.10">
    <property type="entry name" value="Acid Proteases"/>
    <property type="match status" value="1"/>
</dbReference>
<dbReference type="Pfam" id="PF13650">
    <property type="entry name" value="Asp_protease_2"/>
    <property type="match status" value="1"/>
</dbReference>
<dbReference type="RefSeq" id="WP_123853705.1">
    <property type="nucleotide sequence ID" value="NZ_CP033915.1"/>
</dbReference>
<dbReference type="EMBL" id="CP033915">
    <property type="protein sequence ID" value="AZA85950.1"/>
    <property type="molecule type" value="Genomic_DNA"/>
</dbReference>
<reference evidence="1 2" key="1">
    <citation type="submission" date="2018-11" db="EMBL/GenBank/DDBJ databases">
        <title>Proposal to divide the Flavobacteriaceae and reorganize its genera based on Amino Acid Identity values calculated from whole genome sequences.</title>
        <authorList>
            <person name="Nicholson A.C."/>
            <person name="Gulvik C.A."/>
            <person name="Whitney A.M."/>
            <person name="Humrighouse B.W."/>
            <person name="Bell M."/>
            <person name="Holmes B."/>
            <person name="Steigerwalt A.G."/>
            <person name="Villarma A."/>
            <person name="Sheth M."/>
            <person name="Batra D."/>
            <person name="Pryor J."/>
            <person name="Bernardet J.-F."/>
            <person name="Hugo C."/>
            <person name="Kampfer P."/>
            <person name="Newman J."/>
            <person name="McQuiston J.R."/>
        </authorList>
    </citation>
    <scope>NUCLEOTIDE SEQUENCE [LARGE SCALE GENOMIC DNA]</scope>
    <source>
        <strain evidence="1 2">G0207</strain>
    </source>
</reference>
<evidence type="ECO:0000313" key="2">
    <source>
        <dbReference type="Proteomes" id="UP000274073"/>
    </source>
</evidence>
<dbReference type="InterPro" id="IPR021109">
    <property type="entry name" value="Peptidase_aspartic_dom_sf"/>
</dbReference>
<name>A0AAD0YB09_9FLAO</name>
<accession>A0AAD0YB09</accession>
<protein>
    <recommendedName>
        <fullName evidence="3">Aspartyl protease</fullName>
    </recommendedName>
</protein>
<proteinExistence type="predicted"/>
<dbReference type="SUPFAM" id="SSF50630">
    <property type="entry name" value="Acid proteases"/>
    <property type="match status" value="1"/>
</dbReference>
<sequence>MIKILYTFFLCSAVAVFGQGKNFFEKGEVQLQQPVEKVSLKYENNLPFVEVNINGKTYNFIFDSGAPTVISQAIYKELNLRKKYKRSIKDSDEKVQQQCNLPQKLDHLKL</sequence>
<dbReference type="Proteomes" id="UP000274073">
    <property type="component" value="Chromosome"/>
</dbReference>
<evidence type="ECO:0008006" key="3">
    <source>
        <dbReference type="Google" id="ProtNLM"/>
    </source>
</evidence>